<protein>
    <recommendedName>
        <fullName evidence="3">F-box domain-containing protein</fullName>
    </recommendedName>
</protein>
<accession>A0AAD6TJ52</accession>
<sequence>MFNDTLRTQFAELSLAASQQQLILDDMLARLHILRGQLDSIVYPVLTLPPEISTEIFLQCLPTECELEDPCWDIVDTRSPPLLLTHICGAWRRIALSTSALWATFYIDIDSLNLVHLSEVAETWFGRTRNALSVRIRGSLQTSQVGDLASVVEVFQNHSPRMHFLELHADIDDLRWMDSHSYDFATLRQLRIGLMGYRAIVQADESIHVFDHIPLLHEVLLHEIPFSFLPCLPWQRLFKFTGEIYSMPECLQVLRLMPNLAECSFAVFEDPANYEVLAHPNLQCLTLFASTSNLGRVASSTRILLFLSLPALLTLETRASVDEVVLDSFLRCRPPLVKLSIGSQHLAPPARLRLSQAFQALQLVKLELANPALQFLSPFFELFGRDAAFLPQLQALSIGSNAAFLGDIIHGSATAITARMNLVGCARLQSFHIFSSNYTESMVAEEDMQIFRSLKASGTELYVGPN</sequence>
<evidence type="ECO:0000313" key="1">
    <source>
        <dbReference type="EMBL" id="KAJ7044802.1"/>
    </source>
</evidence>
<comment type="caution">
    <text evidence="1">The sequence shown here is derived from an EMBL/GenBank/DDBJ whole genome shotgun (WGS) entry which is preliminary data.</text>
</comment>
<reference evidence="1" key="1">
    <citation type="submission" date="2023-03" db="EMBL/GenBank/DDBJ databases">
        <title>Massive genome expansion in bonnet fungi (Mycena s.s.) driven by repeated elements and novel gene families across ecological guilds.</title>
        <authorList>
            <consortium name="Lawrence Berkeley National Laboratory"/>
            <person name="Harder C.B."/>
            <person name="Miyauchi S."/>
            <person name="Viragh M."/>
            <person name="Kuo A."/>
            <person name="Thoen E."/>
            <person name="Andreopoulos B."/>
            <person name="Lu D."/>
            <person name="Skrede I."/>
            <person name="Drula E."/>
            <person name="Henrissat B."/>
            <person name="Morin E."/>
            <person name="Kohler A."/>
            <person name="Barry K."/>
            <person name="LaButti K."/>
            <person name="Morin E."/>
            <person name="Salamov A."/>
            <person name="Lipzen A."/>
            <person name="Mereny Z."/>
            <person name="Hegedus B."/>
            <person name="Baldrian P."/>
            <person name="Stursova M."/>
            <person name="Weitz H."/>
            <person name="Taylor A."/>
            <person name="Grigoriev I.V."/>
            <person name="Nagy L.G."/>
            <person name="Martin F."/>
            <person name="Kauserud H."/>
        </authorList>
    </citation>
    <scope>NUCLEOTIDE SEQUENCE</scope>
    <source>
        <strain evidence="1">CBHHK200</strain>
    </source>
</reference>
<dbReference type="AlphaFoldDB" id="A0AAD6TJ52"/>
<proteinExistence type="predicted"/>
<dbReference type="Proteomes" id="UP001218188">
    <property type="component" value="Unassembled WGS sequence"/>
</dbReference>
<feature type="non-terminal residue" evidence="1">
    <location>
        <position position="1"/>
    </location>
</feature>
<gene>
    <name evidence="1" type="ORF">C8F04DRAFT_1069571</name>
</gene>
<organism evidence="1 2">
    <name type="scientific">Mycena alexandri</name>
    <dbReference type="NCBI Taxonomy" id="1745969"/>
    <lineage>
        <taxon>Eukaryota</taxon>
        <taxon>Fungi</taxon>
        <taxon>Dikarya</taxon>
        <taxon>Basidiomycota</taxon>
        <taxon>Agaricomycotina</taxon>
        <taxon>Agaricomycetes</taxon>
        <taxon>Agaricomycetidae</taxon>
        <taxon>Agaricales</taxon>
        <taxon>Marasmiineae</taxon>
        <taxon>Mycenaceae</taxon>
        <taxon>Mycena</taxon>
    </lineage>
</organism>
<name>A0AAD6TJ52_9AGAR</name>
<dbReference type="EMBL" id="JARJCM010000006">
    <property type="protein sequence ID" value="KAJ7044802.1"/>
    <property type="molecule type" value="Genomic_DNA"/>
</dbReference>
<keyword evidence="2" id="KW-1185">Reference proteome</keyword>
<evidence type="ECO:0000313" key="2">
    <source>
        <dbReference type="Proteomes" id="UP001218188"/>
    </source>
</evidence>
<evidence type="ECO:0008006" key="3">
    <source>
        <dbReference type="Google" id="ProtNLM"/>
    </source>
</evidence>